<feature type="domain" description="G" evidence="1">
    <location>
        <begin position="25"/>
        <end position="154"/>
    </location>
</feature>
<dbReference type="EMBL" id="ML210337">
    <property type="protein sequence ID" value="TFK19504.1"/>
    <property type="molecule type" value="Genomic_DNA"/>
</dbReference>
<dbReference type="OrthoDB" id="8954335at2759"/>
<dbReference type="Proteomes" id="UP000307440">
    <property type="component" value="Unassembled WGS sequence"/>
</dbReference>
<dbReference type="InterPro" id="IPR006073">
    <property type="entry name" value="GTP-bd"/>
</dbReference>
<organism evidence="2 3">
    <name type="scientific">Coprinopsis marcescibilis</name>
    <name type="common">Agaric fungus</name>
    <name type="synonym">Psathyrella marcescibilis</name>
    <dbReference type="NCBI Taxonomy" id="230819"/>
    <lineage>
        <taxon>Eukaryota</taxon>
        <taxon>Fungi</taxon>
        <taxon>Dikarya</taxon>
        <taxon>Basidiomycota</taxon>
        <taxon>Agaricomycotina</taxon>
        <taxon>Agaricomycetes</taxon>
        <taxon>Agaricomycetidae</taxon>
        <taxon>Agaricales</taxon>
        <taxon>Agaricineae</taxon>
        <taxon>Psathyrellaceae</taxon>
        <taxon>Coprinopsis</taxon>
    </lineage>
</organism>
<accession>A0A5C3KHL1</accession>
<evidence type="ECO:0000313" key="3">
    <source>
        <dbReference type="Proteomes" id="UP000307440"/>
    </source>
</evidence>
<protein>
    <recommendedName>
        <fullName evidence="1">G domain-containing protein</fullName>
    </recommendedName>
</protein>
<evidence type="ECO:0000259" key="1">
    <source>
        <dbReference type="Pfam" id="PF01926"/>
    </source>
</evidence>
<dbReference type="CDD" id="cd00882">
    <property type="entry name" value="Ras_like_GTPase"/>
    <property type="match status" value="1"/>
</dbReference>
<dbReference type="Gene3D" id="3.40.50.300">
    <property type="entry name" value="P-loop containing nucleotide triphosphate hydrolases"/>
    <property type="match status" value="1"/>
</dbReference>
<evidence type="ECO:0000313" key="2">
    <source>
        <dbReference type="EMBL" id="TFK19504.1"/>
    </source>
</evidence>
<dbReference type="AlphaFoldDB" id="A0A5C3KHL1"/>
<dbReference type="InterPro" id="IPR027417">
    <property type="entry name" value="P-loop_NTPase"/>
</dbReference>
<sequence length="202" mass="22004">MAKWLEVLKGLWRQDRQGQAGDILILVMGTVGVGKSSFTNAFNIAEGGSAKVGHTLHACTRAIRMHAIRLPDELVSEYSKDASLDSQQVVLVDTPGFDTSAGDSKSLAQIAEWVAKQCKRGVTLGGIVYMCDISANRVNGAARVNVERLEKMLGECNALQRVVLVTAAWDEVRAEVGAQREEELCSSFWKELITRGAVVKRT</sequence>
<proteinExistence type="predicted"/>
<dbReference type="GO" id="GO:0005525">
    <property type="term" value="F:GTP binding"/>
    <property type="evidence" value="ECO:0007669"/>
    <property type="project" value="InterPro"/>
</dbReference>
<reference evidence="2 3" key="1">
    <citation type="journal article" date="2019" name="Nat. Ecol. Evol.">
        <title>Megaphylogeny resolves global patterns of mushroom evolution.</title>
        <authorList>
            <person name="Varga T."/>
            <person name="Krizsan K."/>
            <person name="Foldi C."/>
            <person name="Dima B."/>
            <person name="Sanchez-Garcia M."/>
            <person name="Sanchez-Ramirez S."/>
            <person name="Szollosi G.J."/>
            <person name="Szarkandi J.G."/>
            <person name="Papp V."/>
            <person name="Albert L."/>
            <person name="Andreopoulos W."/>
            <person name="Angelini C."/>
            <person name="Antonin V."/>
            <person name="Barry K.W."/>
            <person name="Bougher N.L."/>
            <person name="Buchanan P."/>
            <person name="Buyck B."/>
            <person name="Bense V."/>
            <person name="Catcheside P."/>
            <person name="Chovatia M."/>
            <person name="Cooper J."/>
            <person name="Damon W."/>
            <person name="Desjardin D."/>
            <person name="Finy P."/>
            <person name="Geml J."/>
            <person name="Haridas S."/>
            <person name="Hughes K."/>
            <person name="Justo A."/>
            <person name="Karasinski D."/>
            <person name="Kautmanova I."/>
            <person name="Kiss B."/>
            <person name="Kocsube S."/>
            <person name="Kotiranta H."/>
            <person name="LaButti K.M."/>
            <person name="Lechner B.E."/>
            <person name="Liimatainen K."/>
            <person name="Lipzen A."/>
            <person name="Lukacs Z."/>
            <person name="Mihaltcheva S."/>
            <person name="Morgado L.N."/>
            <person name="Niskanen T."/>
            <person name="Noordeloos M.E."/>
            <person name="Ohm R.A."/>
            <person name="Ortiz-Santana B."/>
            <person name="Ovrebo C."/>
            <person name="Racz N."/>
            <person name="Riley R."/>
            <person name="Savchenko A."/>
            <person name="Shiryaev A."/>
            <person name="Soop K."/>
            <person name="Spirin V."/>
            <person name="Szebenyi C."/>
            <person name="Tomsovsky M."/>
            <person name="Tulloss R.E."/>
            <person name="Uehling J."/>
            <person name="Grigoriev I.V."/>
            <person name="Vagvolgyi C."/>
            <person name="Papp T."/>
            <person name="Martin F.M."/>
            <person name="Miettinen O."/>
            <person name="Hibbett D.S."/>
            <person name="Nagy L.G."/>
        </authorList>
    </citation>
    <scope>NUCLEOTIDE SEQUENCE [LARGE SCALE GENOMIC DNA]</scope>
    <source>
        <strain evidence="2 3">CBS 121175</strain>
    </source>
</reference>
<dbReference type="SUPFAM" id="SSF52540">
    <property type="entry name" value="P-loop containing nucleoside triphosphate hydrolases"/>
    <property type="match status" value="1"/>
</dbReference>
<dbReference type="Pfam" id="PF01926">
    <property type="entry name" value="MMR_HSR1"/>
    <property type="match status" value="1"/>
</dbReference>
<name>A0A5C3KHL1_COPMA</name>
<keyword evidence="3" id="KW-1185">Reference proteome</keyword>
<gene>
    <name evidence="2" type="ORF">FA15DRAFT_674343</name>
</gene>